<reference evidence="5" key="2">
    <citation type="submission" date="2016-07" db="EMBL/GenBank/DDBJ databases">
        <authorList>
            <person name="Jeong J.-J."/>
            <person name="Kim D.W."/>
            <person name="Sang M.K."/>
            <person name="Choi I.-G."/>
            <person name="Kim K.D."/>
        </authorList>
    </citation>
    <scope>NUCLEOTIDE SEQUENCE</scope>
    <source>
        <strain evidence="5">CC-VM-7</strain>
    </source>
</reference>
<keyword evidence="2" id="KW-0472">Membrane</keyword>
<evidence type="ECO:0000256" key="2">
    <source>
        <dbReference type="SAM" id="Phobius"/>
    </source>
</evidence>
<reference evidence="6" key="1">
    <citation type="submission" date="2016-07" db="EMBL/GenBank/DDBJ databases">
        <authorList>
            <person name="Florea S."/>
            <person name="Webb J.S."/>
            <person name="Jaromczyk J."/>
            <person name="Schardl C.L."/>
        </authorList>
    </citation>
    <scope>NUCLEOTIDE SEQUENCE [LARGE SCALE GENOMIC DNA]</scope>
    <source>
        <strain evidence="6">CC-VM-7</strain>
    </source>
</reference>
<evidence type="ECO:0000256" key="1">
    <source>
        <dbReference type="SAM" id="MobiDB-lite"/>
    </source>
</evidence>
<sequence>MGVEIINEKDFWICSEGAMPTPFQGTRKSNKTSDGKVYITVEDTSTVSWIDFGCKKYMLLLAIVAALAVVVAVAVGVLTVATGGMGLVLLGAVAGLVGGVIGAVVGGLLCGHKMGPARKWLGSKSDFISTGTKTITGAHQMECKAGGLIQFAPNIKSWLDAFGYAAVSYSSKLTECFLAGALIGTGGQLIGVGSITGSATATTSTLAGRLGLGRGLSVLGRVTSSGGTLGTGINFSRAAMALARPTGMSILRNLGASFGIGGGSIGAVLLGSRVTHGGEAAWRDYALGQEDPTALANSAAKGALPEYEFGSRIAEQGISGLRFSDAMFLFYGLNFRALPKGMAMSPSGKPYYTRNNPWGIKPGTPVPNEANPFFKPPSGRAYDDGRPSFRNEAILNEQIYNNAKGPNGKVYDPVPNGKEIVWRPGEPLRGNWYKGHKPGYEYRHLVRALREGRITEQEFLDYYNDPQYYRPETPETSSSHSHESDVSLYPFDQ</sequence>
<feature type="region of interest" description="Disordered" evidence="1">
    <location>
        <begin position="466"/>
        <end position="493"/>
    </location>
</feature>
<organism evidence="5 6">
    <name type="scientific">Chryseobacterium arthrosphaerae</name>
    <dbReference type="NCBI Taxonomy" id="651561"/>
    <lineage>
        <taxon>Bacteria</taxon>
        <taxon>Pseudomonadati</taxon>
        <taxon>Bacteroidota</taxon>
        <taxon>Flavobacteriia</taxon>
        <taxon>Flavobacteriales</taxon>
        <taxon>Weeksellaceae</taxon>
        <taxon>Chryseobacterium group</taxon>
        <taxon>Chryseobacterium</taxon>
    </lineage>
</organism>
<proteinExistence type="predicted"/>
<protein>
    <submittedName>
        <fullName evidence="4">HNH/ENDO VII family nuclease</fullName>
    </submittedName>
</protein>
<evidence type="ECO:0000313" key="6">
    <source>
        <dbReference type="Proteomes" id="UP000093432"/>
    </source>
</evidence>
<feature type="domain" description="Toxin YqcG C-terminal" evidence="3">
    <location>
        <begin position="407"/>
        <end position="483"/>
    </location>
</feature>
<reference evidence="4 7" key="3">
    <citation type="submission" date="2024-01" db="EMBL/GenBank/DDBJ databases">
        <title>Whole genome of Chryseobacterium arthrosphaerae NNCa 2741.</title>
        <authorList>
            <person name="Boriskina E.V."/>
            <person name="Gordinskaya N.A."/>
            <person name="Kropotov V.S."/>
            <person name="Alekseeva A.E."/>
            <person name="Makhova M.A."/>
            <person name="Kryazhev D.V."/>
            <person name="Shkurkina I.S."/>
        </authorList>
    </citation>
    <scope>NUCLEOTIDE SEQUENCE [LARGE SCALE GENOMIC DNA]</scope>
    <source>
        <strain evidence="4 7">NNCa 2741</strain>
    </source>
</reference>
<dbReference type="Proteomes" id="UP000093432">
    <property type="component" value="Unassembled WGS sequence"/>
</dbReference>
<keyword evidence="7" id="KW-1185">Reference proteome</keyword>
<feature type="transmembrane region" description="Helical" evidence="2">
    <location>
        <begin position="87"/>
        <end position="110"/>
    </location>
</feature>
<dbReference type="EMBL" id="JAZGJU010000029">
    <property type="protein sequence ID" value="MEE6128584.1"/>
    <property type="molecule type" value="Genomic_DNA"/>
</dbReference>
<feature type="transmembrane region" description="Helical" evidence="2">
    <location>
        <begin position="57"/>
        <end position="81"/>
    </location>
</feature>
<dbReference type="InterPro" id="IPR026835">
    <property type="entry name" value="YqcG_C"/>
</dbReference>
<evidence type="ECO:0000259" key="3">
    <source>
        <dbReference type="Pfam" id="PF14410"/>
    </source>
</evidence>
<keyword evidence="2" id="KW-1133">Transmembrane helix</keyword>
<comment type="caution">
    <text evidence="5">The sequence shown here is derived from an EMBL/GenBank/DDBJ whole genome shotgun (WGS) entry which is preliminary data.</text>
</comment>
<accession>A0A1B8ZQK1</accession>
<evidence type="ECO:0000313" key="7">
    <source>
        <dbReference type="Proteomes" id="UP001350005"/>
    </source>
</evidence>
<dbReference type="EMBL" id="MAYG01000001">
    <property type="protein sequence ID" value="OCA73864.1"/>
    <property type="molecule type" value="Genomic_DNA"/>
</dbReference>
<gene>
    <name evidence="5" type="ORF">BBI00_05695</name>
    <name evidence="4" type="ORF">V2E39_14405</name>
</gene>
<dbReference type="AlphaFoldDB" id="A0A1B8ZQK1"/>
<dbReference type="Proteomes" id="UP001350005">
    <property type="component" value="Unassembled WGS sequence"/>
</dbReference>
<dbReference type="RefSeq" id="WP_065397858.1">
    <property type="nucleotide sequence ID" value="NZ_JAKYXE010000003.1"/>
</dbReference>
<dbReference type="STRING" id="651561.BBI00_05695"/>
<dbReference type="OrthoDB" id="1249547at2"/>
<evidence type="ECO:0000313" key="5">
    <source>
        <dbReference type="EMBL" id="OCA73864.1"/>
    </source>
</evidence>
<dbReference type="Pfam" id="PF14410">
    <property type="entry name" value="GH-E"/>
    <property type="match status" value="1"/>
</dbReference>
<evidence type="ECO:0000313" key="4">
    <source>
        <dbReference type="EMBL" id="MEE6128584.1"/>
    </source>
</evidence>
<keyword evidence="2" id="KW-0812">Transmembrane</keyword>
<name>A0A1B8ZQK1_9FLAO</name>